<evidence type="ECO:0000313" key="2">
    <source>
        <dbReference type="Proteomes" id="UP000192277"/>
    </source>
</evidence>
<gene>
    <name evidence="1" type="ORF">A4D02_35510</name>
</gene>
<sequence length="138" mass="15612">MALVPRLSSIAFIIADEKVSLPIRTINFPLLFLAIIVVKIKDAVSRIVCVPVIVLHLVRKRPVFYNYQGRLSAFVPATDLMTRLIVLPSGEFKSKVVSFVLCVICKPFKITGLLINFPVMPEHPSYEHIFNGFKKIFQ</sequence>
<dbReference type="EMBL" id="LWBO01000028">
    <property type="protein sequence ID" value="OQP44285.1"/>
    <property type="molecule type" value="Genomic_DNA"/>
</dbReference>
<evidence type="ECO:0000313" key="1">
    <source>
        <dbReference type="EMBL" id="OQP44285.1"/>
    </source>
</evidence>
<dbReference type="Proteomes" id="UP000192277">
    <property type="component" value="Unassembled WGS sequence"/>
</dbReference>
<keyword evidence="2" id="KW-1185">Reference proteome</keyword>
<name>A0ABX3NS02_9BACT</name>
<reference evidence="1 2" key="1">
    <citation type="submission" date="2016-04" db="EMBL/GenBank/DDBJ databases">
        <authorList>
            <person name="Chen L."/>
            <person name="Zhuang W."/>
            <person name="Wang G."/>
        </authorList>
    </citation>
    <scope>NUCLEOTIDE SEQUENCE [LARGE SCALE GENOMIC DNA]</scope>
    <source>
        <strain evidence="2">GR20</strain>
    </source>
</reference>
<proteinExistence type="predicted"/>
<organism evidence="1 2">
    <name type="scientific">Niastella koreensis</name>
    <dbReference type="NCBI Taxonomy" id="354356"/>
    <lineage>
        <taxon>Bacteria</taxon>
        <taxon>Pseudomonadati</taxon>
        <taxon>Bacteroidota</taxon>
        <taxon>Chitinophagia</taxon>
        <taxon>Chitinophagales</taxon>
        <taxon>Chitinophagaceae</taxon>
        <taxon>Niastella</taxon>
    </lineage>
</organism>
<accession>A0ABX3NS02</accession>
<comment type="caution">
    <text evidence="1">The sequence shown here is derived from an EMBL/GenBank/DDBJ whole genome shotgun (WGS) entry which is preliminary data.</text>
</comment>
<protein>
    <submittedName>
        <fullName evidence="1">Uncharacterized protein</fullName>
    </submittedName>
</protein>